<dbReference type="InterPro" id="IPR043136">
    <property type="entry name" value="B30.2/SPRY_sf"/>
</dbReference>
<dbReference type="InterPro" id="IPR027417">
    <property type="entry name" value="P-loop_NTPase"/>
</dbReference>
<dbReference type="SUPFAM" id="SSF52540">
    <property type="entry name" value="P-loop containing nucleoside triphosphate hydrolases"/>
    <property type="match status" value="1"/>
</dbReference>
<dbReference type="InParanoid" id="A0A3Q7F4F3"/>
<dbReference type="GO" id="GO:0005634">
    <property type="term" value="C:nucleus"/>
    <property type="evidence" value="ECO:0000318"/>
    <property type="project" value="GO_Central"/>
</dbReference>
<dbReference type="KEGG" id="sly:104645815"/>
<dbReference type="GO" id="GO:0003723">
    <property type="term" value="F:RNA binding"/>
    <property type="evidence" value="ECO:0000318"/>
    <property type="project" value="GO_Central"/>
</dbReference>
<organism evidence="5">
    <name type="scientific">Solanum lycopersicum</name>
    <name type="common">Tomato</name>
    <name type="synonym">Lycopersicon esculentum</name>
    <dbReference type="NCBI Taxonomy" id="4081"/>
    <lineage>
        <taxon>Eukaryota</taxon>
        <taxon>Viridiplantae</taxon>
        <taxon>Streptophyta</taxon>
        <taxon>Embryophyta</taxon>
        <taxon>Tracheophyta</taxon>
        <taxon>Spermatophyta</taxon>
        <taxon>Magnoliopsida</taxon>
        <taxon>eudicotyledons</taxon>
        <taxon>Gunneridae</taxon>
        <taxon>Pentapetalae</taxon>
        <taxon>asterids</taxon>
        <taxon>lamiids</taxon>
        <taxon>Solanales</taxon>
        <taxon>Solanaceae</taxon>
        <taxon>Solanoideae</taxon>
        <taxon>Solaneae</taxon>
        <taxon>Solanum</taxon>
        <taxon>Solanum subgen. Lycopersicon</taxon>
    </lineage>
</organism>
<evidence type="ECO:0000259" key="4">
    <source>
        <dbReference type="SMART" id="SM00449"/>
    </source>
</evidence>
<dbReference type="PANTHER" id="PTHR12381:SF56">
    <property type="entry name" value="B30.2_SPRY DOMAIN-CONTAINING PROTEIN-RELATED"/>
    <property type="match status" value="1"/>
</dbReference>
<dbReference type="STRING" id="4081.A0A3Q7F4F3"/>
<dbReference type="SMART" id="SM00449">
    <property type="entry name" value="SPRY"/>
    <property type="match status" value="1"/>
</dbReference>
<feature type="region of interest" description="Disordered" evidence="3">
    <location>
        <begin position="840"/>
        <end position="859"/>
    </location>
</feature>
<feature type="region of interest" description="Disordered" evidence="3">
    <location>
        <begin position="880"/>
        <end position="936"/>
    </location>
</feature>
<comment type="subcellular location">
    <subcellularLocation>
        <location evidence="1">Nucleus</location>
    </subcellularLocation>
</comment>
<dbReference type="SUPFAM" id="SSF49899">
    <property type="entry name" value="Concanavalin A-like lectins/glucanases"/>
    <property type="match status" value="1"/>
</dbReference>
<dbReference type="Gene3D" id="2.60.120.920">
    <property type="match status" value="1"/>
</dbReference>
<dbReference type="InterPro" id="IPR035778">
    <property type="entry name" value="SPRY_hnRNP_U"/>
</dbReference>
<evidence type="ECO:0000256" key="2">
    <source>
        <dbReference type="ARBA" id="ARBA00023242"/>
    </source>
</evidence>
<dbReference type="Gene3D" id="3.40.50.300">
    <property type="entry name" value="P-loop containing nucleotide triphosphate hydrolases"/>
    <property type="match status" value="1"/>
</dbReference>
<dbReference type="RefSeq" id="XP_010316679.1">
    <property type="nucleotide sequence ID" value="XM_010318377.4"/>
</dbReference>
<dbReference type="Pfam" id="PF13671">
    <property type="entry name" value="AAA_33"/>
    <property type="match status" value="1"/>
</dbReference>
<reference evidence="5" key="1">
    <citation type="journal article" date="2012" name="Nature">
        <title>The tomato genome sequence provides insights into fleshy fruit evolution.</title>
        <authorList>
            <consortium name="Tomato Genome Consortium"/>
        </authorList>
    </citation>
    <scope>NUCLEOTIDE SEQUENCE [LARGE SCALE GENOMIC DNA]</scope>
    <source>
        <strain evidence="5">cv. Heinz 1706</strain>
    </source>
</reference>
<dbReference type="OrthoDB" id="445357at2759"/>
<dbReference type="OMA" id="QQICRVG"/>
<evidence type="ECO:0000313" key="5">
    <source>
        <dbReference type="EnsemblPlants" id="Solyc02g079140.2.1"/>
    </source>
</evidence>
<dbReference type="Pfam" id="PF00622">
    <property type="entry name" value="SPRY"/>
    <property type="match status" value="1"/>
</dbReference>
<dbReference type="PaxDb" id="4081-Solyc02g079140.1.1"/>
<sequence length="936" mass="101527">MASRRRDFFMIDEVGAKKKAKVDEAEEEDTSQLPVVPWRVLLNAADCDLDFNVEGNGLLGSGLYEHGFSYCWSGARANMGITGGKYCFGCKIVAEQPVKMDDTPLDQQQICRVGISRGDDAVGNLGETLHSFGFGGTGKFSSQGRISNYGERFGVGDTIICCVDLESSPMASIGFSKNGKWLGTSKQFNAGPGPTGLEVVDCPMKNLYWHSALFPHVLLKNVVVNMQFSINDGLAPVEGYKPWSCAMEDGKAIPGPSFANLCDCEAMMMVGLPASGKSTWAEKWIKEHPEKRYVLLGTNLALDLMKVPGFLRKQNYFGRFEHLMDRATGIFNTLLSRASKIPRNFIIDQTNVHKNARKRKLKPFANYKKIAVVIVPTPDELKFRGEKLFKEMGKKVSAEAVNQMLVNFVLPMSKDMHQADEYFDEVRFEELGRAEAQRCLDEMKANLNSEKEVTPYSRESSMQSHNSLSMQYPLEYQQSYGGSSSQSLRNVPGGRLNSSYAQPQLQAPHESFYAIPSSYNPIGDFGHHGSRSAYGDSRGNDMEARSAIHGEIYEPHVGSGAQNAAELHQSIMNDPNLRNVSGGSGAQNAAELHQSSMNDPNLRMSGGFGAWNAAELHQSSMNDPNLRRSGGFGAQNAAELHQSSMNDPNLREMFGGSGAQNAAELHQSSMNDPNLRMSGGFGAWNAAELHQSSMNDPNLSMSGGFGAWNAAELLQSSMNDPNLSMSGGFGAQSAAELHHSSMNDTNLSMSGGFGAWNAAELHQSSMNDPNLSMSGGFGAWNAAELHQSSTNDPNLSMSGGFGAQNAAELHQSSMNDPNLRELFGGSGAQNAAELHQSSMNDPYLRMSGGSGYLPPDSRGSFESGMATPYGFRSVFPAGFSQEVPAPRPQHENYPSGAQHPGVSAPQGVPAPWPPHENYPSGAQHPGVYAPPGPRFY</sequence>
<dbReference type="SMR" id="A0A3Q7F4F3"/>
<proteinExistence type="predicted"/>
<dbReference type="InterPro" id="IPR013320">
    <property type="entry name" value="ConA-like_dom_sf"/>
</dbReference>
<protein>
    <recommendedName>
        <fullName evidence="4">SPRY domain-containing protein</fullName>
    </recommendedName>
</protein>
<dbReference type="GeneID" id="104645815"/>
<keyword evidence="6" id="KW-1185">Reference proteome</keyword>
<evidence type="ECO:0000256" key="1">
    <source>
        <dbReference type="ARBA" id="ARBA00004123"/>
    </source>
</evidence>
<evidence type="ECO:0000313" key="6">
    <source>
        <dbReference type="Proteomes" id="UP000004994"/>
    </source>
</evidence>
<dbReference type="EnsemblPlants" id="Solyc02g079140.2.1">
    <property type="protein sequence ID" value="Solyc02g079140.2.1"/>
    <property type="gene ID" value="Solyc02g079140.2"/>
</dbReference>
<evidence type="ECO:0000256" key="3">
    <source>
        <dbReference type="SAM" id="MobiDB-lite"/>
    </source>
</evidence>
<accession>A0A3Q7F4F3</accession>
<gene>
    <name evidence="5" type="primary">LOC104645815</name>
</gene>
<reference evidence="5" key="2">
    <citation type="submission" date="2019-01" db="UniProtKB">
        <authorList>
            <consortium name="EnsemblPlants"/>
        </authorList>
    </citation>
    <scope>IDENTIFICATION</scope>
    <source>
        <strain evidence="5">cv. Heinz 1706</strain>
    </source>
</reference>
<dbReference type="CDD" id="cd12884">
    <property type="entry name" value="SPRY_hnRNP"/>
    <property type="match status" value="1"/>
</dbReference>
<dbReference type="Proteomes" id="UP000004994">
    <property type="component" value="Chromosome 2"/>
</dbReference>
<dbReference type="InterPro" id="IPR003877">
    <property type="entry name" value="SPRY_dom"/>
</dbReference>
<feature type="domain" description="SPRY" evidence="4">
    <location>
        <begin position="83"/>
        <end position="236"/>
    </location>
</feature>
<dbReference type="GO" id="GO:0000380">
    <property type="term" value="P:alternative mRNA splicing, via spliceosome"/>
    <property type="evidence" value="ECO:0000318"/>
    <property type="project" value="GO_Central"/>
</dbReference>
<keyword evidence="2" id="KW-0539">Nucleus</keyword>
<name>A0A3Q7F4F3_SOLLC</name>
<dbReference type="Gramene" id="Solyc02g079140.2.1">
    <property type="protein sequence ID" value="Solyc02g079140.2.1"/>
    <property type="gene ID" value="Solyc02g079140.2"/>
</dbReference>
<feature type="region of interest" description="Disordered" evidence="3">
    <location>
        <begin position="479"/>
        <end position="500"/>
    </location>
</feature>
<dbReference type="PANTHER" id="PTHR12381">
    <property type="entry name" value="HETEROGENEOUS NUCLEAR RIBONUCLEOPROTEIN U FAMILY MEMBER"/>
    <property type="match status" value="1"/>
</dbReference>
<dbReference type="AlphaFoldDB" id="A0A3Q7F4F3"/>